<dbReference type="EMBL" id="OUUW01000005">
    <property type="protein sequence ID" value="SPP80181.1"/>
    <property type="molecule type" value="Genomic_DNA"/>
</dbReference>
<dbReference type="Proteomes" id="UP000268350">
    <property type="component" value="Unassembled WGS sequence"/>
</dbReference>
<gene>
    <name evidence="6" type="ORF">DGUA_6G005044</name>
</gene>
<dbReference type="OrthoDB" id="10041421at2759"/>
<keyword evidence="2 6" id="KW-0031">Aminopeptidase</keyword>
<dbReference type="OMA" id="ISCFKAP"/>
<name>A0A3B0K5F4_DROGU</name>
<dbReference type="GO" id="GO:0005737">
    <property type="term" value="C:cytoplasm"/>
    <property type="evidence" value="ECO:0007669"/>
    <property type="project" value="InterPro"/>
</dbReference>
<dbReference type="InterPro" id="IPR011356">
    <property type="entry name" value="Leucine_aapep/pepB"/>
</dbReference>
<evidence type="ECO:0000256" key="4">
    <source>
        <dbReference type="ARBA" id="ARBA00022801"/>
    </source>
</evidence>
<sequence>MGIEKFVPCTLRLNKLMKGSGTDCLCVIDQEVLPSELKATFEEHRSFDKSFDSSISCFRATNVEQPVVYAPVGDLNDYDDVRSYQEAAKKSMQKVLKAGFNTPLLFVPKVKRFPQAELCTVLGALEQLYVPIHLREAQPGTDSRVTTLSVQIDDPKADEILREALILEAGRYVARDIGGGDPERMAPSQVEKYVKNLFDKLTMTVISDSVTLQKDYPLFAAVNRAADVVERHRGRIIFLEYKPPKPARKTLMLVGKGVTYDTGGADIKAGGVMAGMSRDKCGAAAVAGFMKVVNEIKPEDVHVVAALCMVRNSVGEECYVADEIITSRAGLLVRIGNTDAEGRMCMTDALCRMKEMAVEQSLPDPHLFTIATLTGHAFISAGEGQSIAIDNSVAHEADHARKLQAAGQTYGEPFEVSVLRPSDFAFNAGKVIGEDLVQANNAPSVRTPRGHQVPAAFMIMASGLDKHGINAKVPLKYTHIDIAGSAGEYPAMPTAAPLVSLVKTHLLG</sequence>
<evidence type="ECO:0000313" key="7">
    <source>
        <dbReference type="Proteomes" id="UP000268350"/>
    </source>
</evidence>
<protein>
    <submittedName>
        <fullName evidence="6">Blast:Putative aminopeptidase W07G4.4</fullName>
    </submittedName>
</protein>
<dbReference type="PANTHER" id="PTHR11963">
    <property type="entry name" value="LEUCINE AMINOPEPTIDASE-RELATED"/>
    <property type="match status" value="1"/>
</dbReference>
<reference evidence="7" key="1">
    <citation type="submission" date="2018-01" db="EMBL/GenBank/DDBJ databases">
        <authorList>
            <person name="Alioto T."/>
            <person name="Alioto T."/>
        </authorList>
    </citation>
    <scope>NUCLEOTIDE SEQUENCE [LARGE SCALE GENOMIC DNA]</scope>
</reference>
<dbReference type="PROSITE" id="PS00631">
    <property type="entry name" value="CYTOSOL_AP"/>
    <property type="match status" value="1"/>
</dbReference>
<dbReference type="GO" id="GO:0006508">
    <property type="term" value="P:proteolysis"/>
    <property type="evidence" value="ECO:0007669"/>
    <property type="project" value="UniProtKB-KW"/>
</dbReference>
<evidence type="ECO:0000313" key="6">
    <source>
        <dbReference type="EMBL" id="SPP80181.1"/>
    </source>
</evidence>
<evidence type="ECO:0000259" key="5">
    <source>
        <dbReference type="PROSITE" id="PS00631"/>
    </source>
</evidence>
<accession>A0A3B0K5F4</accession>
<keyword evidence="4" id="KW-0378">Hydrolase</keyword>
<dbReference type="GO" id="GO:0030145">
    <property type="term" value="F:manganese ion binding"/>
    <property type="evidence" value="ECO:0007669"/>
    <property type="project" value="InterPro"/>
</dbReference>
<organism evidence="6 7">
    <name type="scientific">Drosophila guanche</name>
    <name type="common">Fruit fly</name>
    <dbReference type="NCBI Taxonomy" id="7266"/>
    <lineage>
        <taxon>Eukaryota</taxon>
        <taxon>Metazoa</taxon>
        <taxon>Ecdysozoa</taxon>
        <taxon>Arthropoda</taxon>
        <taxon>Hexapoda</taxon>
        <taxon>Insecta</taxon>
        <taxon>Pterygota</taxon>
        <taxon>Neoptera</taxon>
        <taxon>Endopterygota</taxon>
        <taxon>Diptera</taxon>
        <taxon>Brachycera</taxon>
        <taxon>Muscomorpha</taxon>
        <taxon>Ephydroidea</taxon>
        <taxon>Drosophilidae</taxon>
        <taxon>Drosophila</taxon>
        <taxon>Sophophora</taxon>
    </lineage>
</organism>
<keyword evidence="7" id="KW-1185">Reference proteome</keyword>
<dbReference type="Gene3D" id="3.40.630.10">
    <property type="entry name" value="Zn peptidases"/>
    <property type="match status" value="1"/>
</dbReference>
<dbReference type="Pfam" id="PF00883">
    <property type="entry name" value="Peptidase_M17"/>
    <property type="match status" value="1"/>
</dbReference>
<dbReference type="GO" id="GO:0070006">
    <property type="term" value="F:metalloaminopeptidase activity"/>
    <property type="evidence" value="ECO:0007669"/>
    <property type="project" value="InterPro"/>
</dbReference>
<evidence type="ECO:0000256" key="1">
    <source>
        <dbReference type="ARBA" id="ARBA00009528"/>
    </source>
</evidence>
<comment type="similarity">
    <text evidence="1">Belongs to the peptidase M17 family.</text>
</comment>
<dbReference type="PRINTS" id="PR00481">
    <property type="entry name" value="LAMNOPPTDASE"/>
</dbReference>
<dbReference type="CDD" id="cd00433">
    <property type="entry name" value="Peptidase_M17"/>
    <property type="match status" value="1"/>
</dbReference>
<evidence type="ECO:0000256" key="2">
    <source>
        <dbReference type="ARBA" id="ARBA00022438"/>
    </source>
</evidence>
<proteinExistence type="inferred from homology"/>
<evidence type="ECO:0000256" key="3">
    <source>
        <dbReference type="ARBA" id="ARBA00022670"/>
    </source>
</evidence>
<dbReference type="PANTHER" id="PTHR11963:SF48">
    <property type="entry name" value="DIPEPTIDASE B, ISOFORM A"/>
    <property type="match status" value="1"/>
</dbReference>
<keyword evidence="3" id="KW-0645">Protease</keyword>
<dbReference type="STRING" id="7266.A0A3B0K5F4"/>
<dbReference type="InterPro" id="IPR000819">
    <property type="entry name" value="Peptidase_M17_C"/>
</dbReference>
<dbReference type="AlphaFoldDB" id="A0A3B0K5F4"/>
<dbReference type="SUPFAM" id="SSF53187">
    <property type="entry name" value="Zn-dependent exopeptidases"/>
    <property type="match status" value="1"/>
</dbReference>
<feature type="domain" description="Cytosol aminopeptidase" evidence="5">
    <location>
        <begin position="337"/>
        <end position="344"/>
    </location>
</feature>